<dbReference type="Proteomes" id="UP000024635">
    <property type="component" value="Unassembled WGS sequence"/>
</dbReference>
<dbReference type="OrthoDB" id="442860at2759"/>
<proteinExistence type="predicted"/>
<comment type="cofactor">
    <cofactor evidence="1">
        <name>Fe(2+)</name>
        <dbReference type="ChEBI" id="CHEBI:29033"/>
    </cofactor>
</comment>
<keyword evidence="3" id="KW-1185">Reference proteome</keyword>
<reference evidence="3" key="1">
    <citation type="journal article" date="2015" name="Nat. Genet.">
        <title>The genome and transcriptome of the zoonotic hookworm Ancylostoma ceylanicum identify infection-specific gene families.</title>
        <authorList>
            <person name="Schwarz E.M."/>
            <person name="Hu Y."/>
            <person name="Antoshechkin I."/>
            <person name="Miller M.M."/>
            <person name="Sternberg P.W."/>
            <person name="Aroian R.V."/>
        </authorList>
    </citation>
    <scope>NUCLEOTIDE SEQUENCE</scope>
    <source>
        <strain evidence="3">HY135</strain>
    </source>
</reference>
<sequence>MVQFPSAALIIGRYEWKHAILAHHIRGRRIALTMREPSLDFQEGGELYEKFGKKLIALSSVRVPLRKTVS</sequence>
<dbReference type="Gene3D" id="2.60.120.590">
    <property type="entry name" value="Alpha-ketoglutarate-dependent dioxygenase AlkB-like"/>
    <property type="match status" value="1"/>
</dbReference>
<evidence type="ECO:0000313" key="2">
    <source>
        <dbReference type="EMBL" id="EYC39986.1"/>
    </source>
</evidence>
<organism evidence="2 3">
    <name type="scientific">Ancylostoma ceylanicum</name>
    <dbReference type="NCBI Taxonomy" id="53326"/>
    <lineage>
        <taxon>Eukaryota</taxon>
        <taxon>Metazoa</taxon>
        <taxon>Ecdysozoa</taxon>
        <taxon>Nematoda</taxon>
        <taxon>Chromadorea</taxon>
        <taxon>Rhabditida</taxon>
        <taxon>Rhabditina</taxon>
        <taxon>Rhabditomorpha</taxon>
        <taxon>Strongyloidea</taxon>
        <taxon>Ancylostomatidae</taxon>
        <taxon>Ancylostomatinae</taxon>
        <taxon>Ancylostoma</taxon>
    </lineage>
</organism>
<accession>A0A016WK74</accession>
<dbReference type="EMBL" id="JARK01000234">
    <property type="protein sequence ID" value="EYC39986.1"/>
    <property type="molecule type" value="Genomic_DNA"/>
</dbReference>
<dbReference type="AlphaFoldDB" id="A0A016WK74"/>
<evidence type="ECO:0000313" key="3">
    <source>
        <dbReference type="Proteomes" id="UP000024635"/>
    </source>
</evidence>
<gene>
    <name evidence="2" type="primary">Acey_s0634.g912</name>
    <name evidence="2" type="synonym">Acey-F09F7.7</name>
    <name evidence="2" type="ORF">Y032_0634g912</name>
</gene>
<comment type="caution">
    <text evidence="2">The sequence shown here is derived from an EMBL/GenBank/DDBJ whole genome shotgun (WGS) entry which is preliminary data.</text>
</comment>
<evidence type="ECO:0000256" key="1">
    <source>
        <dbReference type="ARBA" id="ARBA00001954"/>
    </source>
</evidence>
<dbReference type="InterPro" id="IPR037151">
    <property type="entry name" value="AlkB-like_sf"/>
</dbReference>
<protein>
    <submittedName>
        <fullName evidence="2">Uncharacterized protein</fullName>
    </submittedName>
</protein>
<name>A0A016WK74_9BILA</name>